<keyword evidence="5" id="KW-1133">Transmembrane helix</keyword>
<sequence length="499" mass="50078">MIELAGVTVRYGTTVAVEDVTFTAPSGEVTGLIGPNGAGKSTTLRLIAGLERPSSGTVTIDGLRYGELPNPGAAIGVLLDAQWAAPSRTAREHLRWMAAAIGLPDARVDAALDLVGLQRVADRPVGGFSLGMRQRLAIAGAVLGDPPVIVLDEPVNGLDPEAIAWIRRTLRALADDGRTVLLSSHLLSELEQTADRIVALHEGRVVADAPLADLVEPAPPGRSGLEALYFRLTGDDEPAATAAATASAPEAARSRSVARRSVTAETRKALTSRGFRTTLGGATAVALAAAVVVGVFAAVFRGATVTTAAYGFGLVGGALIAVAGALLIGLDRDHGTLAITRILIPSPVLGYGAKALVAGASGACAGLAGAAAAIIVGAVTGLSSPAAEILRLVTAGPVAGALLAVLGLAVGHLASSTTAAVGAVLGWWFLVEAIAVPALPFGRALAAWLPATNAQLATIGVPANTASWSPWISLAILAGWAAAASVAALAGVRRRIATA</sequence>
<evidence type="ECO:0000256" key="3">
    <source>
        <dbReference type="ARBA" id="ARBA00022741"/>
    </source>
</evidence>
<keyword evidence="2" id="KW-0813">Transport</keyword>
<dbReference type="GO" id="GO:0016887">
    <property type="term" value="F:ATP hydrolysis activity"/>
    <property type="evidence" value="ECO:0007669"/>
    <property type="project" value="InterPro"/>
</dbReference>
<proteinExistence type="inferred from homology"/>
<keyword evidence="7" id="KW-0378">Hydrolase</keyword>
<dbReference type="Gene3D" id="3.40.50.300">
    <property type="entry name" value="P-loop containing nucleotide triphosphate hydrolases"/>
    <property type="match status" value="1"/>
</dbReference>
<organism evidence="7 8">
    <name type="scientific">Tsukamurella paurometabola</name>
    <name type="common">Corynebacterium paurometabolum</name>
    <dbReference type="NCBI Taxonomy" id="2061"/>
    <lineage>
        <taxon>Bacteria</taxon>
        <taxon>Bacillati</taxon>
        <taxon>Actinomycetota</taxon>
        <taxon>Actinomycetes</taxon>
        <taxon>Mycobacteriales</taxon>
        <taxon>Tsukamurellaceae</taxon>
        <taxon>Tsukamurella</taxon>
    </lineage>
</organism>
<evidence type="ECO:0000256" key="2">
    <source>
        <dbReference type="ARBA" id="ARBA00022448"/>
    </source>
</evidence>
<dbReference type="InterPro" id="IPR017871">
    <property type="entry name" value="ABC_transporter-like_CS"/>
</dbReference>
<dbReference type="InterPro" id="IPR027417">
    <property type="entry name" value="P-loop_NTPase"/>
</dbReference>
<accession>A0A3P8K9J0</accession>
<feature type="transmembrane region" description="Helical" evidence="5">
    <location>
        <begin position="471"/>
        <end position="492"/>
    </location>
</feature>
<feature type="transmembrane region" description="Helical" evidence="5">
    <location>
        <begin position="418"/>
        <end position="439"/>
    </location>
</feature>
<dbReference type="Pfam" id="PF00005">
    <property type="entry name" value="ABC_tran"/>
    <property type="match status" value="1"/>
</dbReference>
<dbReference type="EMBL" id="LR131273">
    <property type="protein sequence ID" value="VDR41354.1"/>
    <property type="molecule type" value="Genomic_DNA"/>
</dbReference>
<dbReference type="PROSITE" id="PS50893">
    <property type="entry name" value="ABC_TRANSPORTER_2"/>
    <property type="match status" value="1"/>
</dbReference>
<feature type="transmembrane region" description="Helical" evidence="5">
    <location>
        <begin position="389"/>
        <end position="411"/>
    </location>
</feature>
<keyword evidence="4 7" id="KW-0067">ATP-binding</keyword>
<feature type="domain" description="ABC transporter" evidence="6">
    <location>
        <begin position="2"/>
        <end position="227"/>
    </location>
</feature>
<dbReference type="PANTHER" id="PTHR43335">
    <property type="entry name" value="ABC TRANSPORTER, ATP-BINDING PROTEIN"/>
    <property type="match status" value="1"/>
</dbReference>
<gene>
    <name evidence="7" type="primary">cysA_3</name>
    <name evidence="7" type="ORF">NCTC10741_04525</name>
</gene>
<feature type="transmembrane region" description="Helical" evidence="5">
    <location>
        <begin position="277"/>
        <end position="303"/>
    </location>
</feature>
<feature type="transmembrane region" description="Helical" evidence="5">
    <location>
        <begin position="309"/>
        <end position="330"/>
    </location>
</feature>
<evidence type="ECO:0000256" key="5">
    <source>
        <dbReference type="SAM" id="Phobius"/>
    </source>
</evidence>
<keyword evidence="5" id="KW-0472">Membrane</keyword>
<dbReference type="SUPFAM" id="SSF52540">
    <property type="entry name" value="P-loop containing nucleoside triphosphate hydrolases"/>
    <property type="match status" value="1"/>
</dbReference>
<dbReference type="PROSITE" id="PS00211">
    <property type="entry name" value="ABC_TRANSPORTER_1"/>
    <property type="match status" value="1"/>
</dbReference>
<comment type="similarity">
    <text evidence="1">Belongs to the ABC transporter superfamily.</text>
</comment>
<feature type="transmembrane region" description="Helical" evidence="5">
    <location>
        <begin position="351"/>
        <end position="377"/>
    </location>
</feature>
<dbReference type="RefSeq" id="WP_197715953.1">
    <property type="nucleotide sequence ID" value="NZ_CP085954.1"/>
</dbReference>
<evidence type="ECO:0000256" key="4">
    <source>
        <dbReference type="ARBA" id="ARBA00022840"/>
    </source>
</evidence>
<evidence type="ECO:0000259" key="6">
    <source>
        <dbReference type="PROSITE" id="PS50893"/>
    </source>
</evidence>
<keyword evidence="5" id="KW-0812">Transmembrane</keyword>
<dbReference type="PANTHER" id="PTHR43335:SF4">
    <property type="entry name" value="ABC TRANSPORTER, ATP-BINDING PROTEIN"/>
    <property type="match status" value="1"/>
</dbReference>
<dbReference type="AlphaFoldDB" id="A0A3P8K9J0"/>
<dbReference type="InterPro" id="IPR003593">
    <property type="entry name" value="AAA+_ATPase"/>
</dbReference>
<dbReference type="GO" id="GO:0005524">
    <property type="term" value="F:ATP binding"/>
    <property type="evidence" value="ECO:0007669"/>
    <property type="project" value="UniProtKB-KW"/>
</dbReference>
<name>A0A3P8K9J0_TSUPA</name>
<reference evidence="7 8" key="1">
    <citation type="submission" date="2018-12" db="EMBL/GenBank/DDBJ databases">
        <authorList>
            <consortium name="Pathogen Informatics"/>
        </authorList>
    </citation>
    <scope>NUCLEOTIDE SEQUENCE [LARGE SCALE GENOMIC DNA]</scope>
    <source>
        <strain evidence="7 8">NCTC10741</strain>
    </source>
</reference>
<dbReference type="SMART" id="SM00382">
    <property type="entry name" value="AAA"/>
    <property type="match status" value="1"/>
</dbReference>
<keyword evidence="3" id="KW-0547">Nucleotide-binding</keyword>
<protein>
    <submittedName>
        <fullName evidence="7">Sulfate/thiosulfate import ATP-binding protein CysA</fullName>
        <ecNumber evidence="7">3.6.3.25</ecNumber>
    </submittedName>
</protein>
<evidence type="ECO:0000313" key="8">
    <source>
        <dbReference type="Proteomes" id="UP000271626"/>
    </source>
</evidence>
<evidence type="ECO:0000313" key="7">
    <source>
        <dbReference type="EMBL" id="VDR41354.1"/>
    </source>
</evidence>
<dbReference type="EC" id="3.6.3.25" evidence="7"/>
<evidence type="ECO:0000256" key="1">
    <source>
        <dbReference type="ARBA" id="ARBA00005417"/>
    </source>
</evidence>
<dbReference type="Proteomes" id="UP000271626">
    <property type="component" value="Chromosome"/>
</dbReference>
<dbReference type="InterPro" id="IPR003439">
    <property type="entry name" value="ABC_transporter-like_ATP-bd"/>
</dbReference>